<evidence type="ECO:0000313" key="2">
    <source>
        <dbReference type="EMBL" id="EZQ01995.1"/>
    </source>
</evidence>
<dbReference type="InterPro" id="IPR036259">
    <property type="entry name" value="MFS_trans_sf"/>
</dbReference>
<sequence>MSDMRFEFLLLSRVFRSIGIIFITLSSSLYLSLLGFSPAQIGLIFLGAIGVTAVLSLSLGMFGDRKGYKKSLILGDLTGVIAGVLLWHFSLPSLAAIAFIIGGVGGAAGGMRGAFSTGLTPLVASNWVDEEERVRKMSLLISTASFAGIGGSILLSLVSVVGKNVIDGYRLFFGISAFLMIASIACISLVKEVERPKKTTKIMQKSSAKYIGKVILSNSLAGVGLGMAIPLLPLWYKLAFHVGSFEIGIVFTISYISTGIGSLIAGKIHINPLKVASLTRALNGIFLLAMALSPFFGLAALLYIIRGLNAGIGSPNRTMVNIRGVQSEDYGTASSVQGIATRVSQMSSGLGGFLMEYALPLPLEVGGVLQAIGGYLYYWLLGERGQEDAKKVDEGEKRKPTRTLGKN</sequence>
<dbReference type="PANTHER" id="PTHR23520">
    <property type="entry name" value="TRANSPORTER, PUTATIVE (AFU_ORTHOLOGUE AFUA_3G04000)-RELATED"/>
    <property type="match status" value="1"/>
</dbReference>
<feature type="transmembrane region" description="Helical" evidence="1">
    <location>
        <begin position="238"/>
        <end position="264"/>
    </location>
</feature>
<name>A0A031LKH8_9CREN</name>
<dbReference type="Proteomes" id="UP000024332">
    <property type="component" value="Unassembled WGS sequence"/>
</dbReference>
<accession>A0A031LKH8</accession>
<dbReference type="EMBL" id="JFZT01000057">
    <property type="protein sequence ID" value="EZQ01995.1"/>
    <property type="molecule type" value="Genomic_DNA"/>
</dbReference>
<keyword evidence="3" id="KW-1185">Reference proteome</keyword>
<dbReference type="GO" id="GO:0022857">
    <property type="term" value="F:transmembrane transporter activity"/>
    <property type="evidence" value="ECO:0007669"/>
    <property type="project" value="InterPro"/>
</dbReference>
<evidence type="ECO:0000256" key="1">
    <source>
        <dbReference type="SAM" id="Phobius"/>
    </source>
</evidence>
<dbReference type="AlphaFoldDB" id="A0A031LKH8"/>
<feature type="transmembrane region" description="Helical" evidence="1">
    <location>
        <begin position="357"/>
        <end position="381"/>
    </location>
</feature>
<feature type="transmembrane region" description="Helical" evidence="1">
    <location>
        <begin position="14"/>
        <end position="33"/>
    </location>
</feature>
<feature type="transmembrane region" description="Helical" evidence="1">
    <location>
        <begin position="39"/>
        <end position="59"/>
    </location>
</feature>
<feature type="transmembrane region" description="Helical" evidence="1">
    <location>
        <begin position="139"/>
        <end position="162"/>
    </location>
</feature>
<keyword evidence="1" id="KW-0812">Transmembrane</keyword>
<proteinExistence type="predicted"/>
<keyword evidence="1" id="KW-0472">Membrane</keyword>
<keyword evidence="1" id="KW-1133">Transmembrane helix</keyword>
<dbReference type="Pfam" id="PF07690">
    <property type="entry name" value="MFS_1"/>
    <property type="match status" value="2"/>
</dbReference>
<feature type="transmembrane region" description="Helical" evidence="1">
    <location>
        <begin position="168"/>
        <end position="190"/>
    </location>
</feature>
<reference evidence="2 3" key="1">
    <citation type="submission" date="2014-03" db="EMBL/GenBank/DDBJ databases">
        <title>Draft genome sequence of the novel thermoacidophilic archaea Acidianus copahuensis ALE1 strain, isolated from Copahue volcanic area in Neuquen Argentina.</title>
        <authorList>
            <person name="Urbieta M.S."/>
            <person name="Rascovan N."/>
            <person name="Castro C."/>
            <person name="Revale S."/>
            <person name="Giaveno M.A."/>
            <person name="Vazquez M.P."/>
            <person name="Donati E.R."/>
        </authorList>
    </citation>
    <scope>NUCLEOTIDE SEQUENCE [LARGE SCALE GENOMIC DNA]</scope>
    <source>
        <strain evidence="2 3">ALE1</strain>
    </source>
</reference>
<dbReference type="Gene3D" id="1.20.1250.20">
    <property type="entry name" value="MFS general substrate transporter like domains"/>
    <property type="match status" value="2"/>
</dbReference>
<dbReference type="STRING" id="1160895.CM19_10980"/>
<dbReference type="SUPFAM" id="SSF103473">
    <property type="entry name" value="MFS general substrate transporter"/>
    <property type="match status" value="1"/>
</dbReference>
<evidence type="ECO:0000313" key="3">
    <source>
        <dbReference type="Proteomes" id="UP000024332"/>
    </source>
</evidence>
<comment type="caution">
    <text evidence="2">The sequence shown here is derived from an EMBL/GenBank/DDBJ whole genome shotgun (WGS) entry which is preliminary data.</text>
</comment>
<gene>
    <name evidence="2" type="ORF">CM19_10980</name>
</gene>
<protein>
    <submittedName>
        <fullName evidence="2">MFS transporter permease</fullName>
    </submittedName>
</protein>
<dbReference type="PANTHER" id="PTHR23520:SF5">
    <property type="entry name" value="TRANSPORTER, PUTATIVE (AFU_ORTHOLOGUE AFUA_3G04000)-RELATED"/>
    <property type="match status" value="1"/>
</dbReference>
<dbReference type="InterPro" id="IPR011701">
    <property type="entry name" value="MFS"/>
</dbReference>
<feature type="transmembrane region" description="Helical" evidence="1">
    <location>
        <begin position="210"/>
        <end position="232"/>
    </location>
</feature>
<organism evidence="2 3">
    <name type="scientific">Candidatus Acidianus copahuensis</name>
    <dbReference type="NCBI Taxonomy" id="1160895"/>
    <lineage>
        <taxon>Archaea</taxon>
        <taxon>Thermoproteota</taxon>
        <taxon>Thermoprotei</taxon>
        <taxon>Sulfolobales</taxon>
        <taxon>Sulfolobaceae</taxon>
        <taxon>Acidianus</taxon>
    </lineage>
</organism>
<feature type="transmembrane region" description="Helical" evidence="1">
    <location>
        <begin position="285"/>
        <end position="305"/>
    </location>
</feature>